<name>A0A0F4YYK8_RASE3</name>
<dbReference type="GO" id="GO:0016020">
    <property type="term" value="C:membrane"/>
    <property type="evidence" value="ECO:0007669"/>
    <property type="project" value="UniProtKB-SubCell"/>
</dbReference>
<evidence type="ECO:0000256" key="11">
    <source>
        <dbReference type="ARBA" id="ARBA00023136"/>
    </source>
</evidence>
<dbReference type="Gene3D" id="3.90.550.50">
    <property type="match status" value="1"/>
</dbReference>
<evidence type="ECO:0000256" key="9">
    <source>
        <dbReference type="ARBA" id="ARBA00022968"/>
    </source>
</evidence>
<evidence type="ECO:0000259" key="12">
    <source>
        <dbReference type="Pfam" id="PF02434"/>
    </source>
</evidence>
<evidence type="ECO:0000313" key="13">
    <source>
        <dbReference type="EMBL" id="KKA22931.1"/>
    </source>
</evidence>
<dbReference type="EC" id="2.4.1.122" evidence="4"/>
<evidence type="ECO:0000313" key="14">
    <source>
        <dbReference type="Proteomes" id="UP000053958"/>
    </source>
</evidence>
<feature type="domain" description="Fringe-like glycosyltransferase" evidence="12">
    <location>
        <begin position="176"/>
        <end position="278"/>
    </location>
</feature>
<gene>
    <name evidence="13" type="ORF">T310_3038</name>
</gene>
<evidence type="ECO:0000256" key="6">
    <source>
        <dbReference type="ARBA" id="ARBA00022679"/>
    </source>
</evidence>
<evidence type="ECO:0000256" key="3">
    <source>
        <dbReference type="ARBA" id="ARBA00006462"/>
    </source>
</evidence>
<dbReference type="Proteomes" id="UP000053958">
    <property type="component" value="Unassembled WGS sequence"/>
</dbReference>
<dbReference type="Gene3D" id="3.50.4.10">
    <property type="entry name" value="Hepatocyte Growth Factor"/>
    <property type="match status" value="1"/>
</dbReference>
<sequence>MLPLRRRSRRWISLVSPLLGFVILFQLLRGPQWSLFAQDNTVAHEDDGDFLCPPMPGIDDVLVVLKTGVTEALEKVPVHLRTTFRCIPHYVIFSDFAEKIGGVQVHDVLRSVDDEVKQNVPDFNLYNRLQLYGRTGLLPSDNTQEENGAFGMPNNPGWKLDKWKFLPMIDESLQRKPDAKWFVFMEADTHIEWPNLMAWLARLDPDQPLYLGTETQIADVLFAHGGSGFIISNPAMRLVSEYRRSRVAELDEYTDGHWAGDCVLGKVLADAGVPLTFSWPLLQNSRLGEVEPLTNAFYRQPWCYPIVGFHHLTPLDVEQMWRFDQDWFVKRKHGLLLHSDVFRERIFPEITIGSRTDWDNLSLDEQQEIASVEDCETRCRLDPDCMQYSFTHSEEEDGLPKCLTSNSPRLGIKKPGVQSGWMVQRINATVNAKGVCDEAVWD</sequence>
<keyword evidence="7" id="KW-0812">Transmembrane</keyword>
<evidence type="ECO:0000256" key="1">
    <source>
        <dbReference type="ARBA" id="ARBA00004606"/>
    </source>
</evidence>
<dbReference type="EMBL" id="LASV01000118">
    <property type="protein sequence ID" value="KKA22931.1"/>
    <property type="molecule type" value="Genomic_DNA"/>
</dbReference>
<evidence type="ECO:0000256" key="4">
    <source>
        <dbReference type="ARBA" id="ARBA00012557"/>
    </source>
</evidence>
<evidence type="ECO:0000256" key="10">
    <source>
        <dbReference type="ARBA" id="ARBA00022989"/>
    </source>
</evidence>
<keyword evidence="5" id="KW-0328">Glycosyltransferase</keyword>
<reference evidence="13 14" key="1">
    <citation type="submission" date="2015-04" db="EMBL/GenBank/DDBJ databases">
        <authorList>
            <person name="Heijne W.H."/>
            <person name="Fedorova N.D."/>
            <person name="Nierman W.C."/>
            <person name="Vollebregt A.W."/>
            <person name="Zhao Z."/>
            <person name="Wu L."/>
            <person name="Kumar M."/>
            <person name="Stam H."/>
            <person name="van den Berg M.A."/>
            <person name="Pel H.J."/>
        </authorList>
    </citation>
    <scope>NUCLEOTIDE SEQUENCE [LARGE SCALE GENOMIC DNA]</scope>
    <source>
        <strain evidence="13 14">CBS 393.64</strain>
    </source>
</reference>
<keyword evidence="10" id="KW-1133">Transmembrane helix</keyword>
<dbReference type="GO" id="GO:0000166">
    <property type="term" value="F:nucleotide binding"/>
    <property type="evidence" value="ECO:0007669"/>
    <property type="project" value="UniProtKB-KW"/>
</dbReference>
<comment type="subcellular location">
    <subcellularLocation>
        <location evidence="1">Membrane</location>
        <topology evidence="1">Single-pass type II membrane protein</topology>
    </subcellularLocation>
</comment>
<dbReference type="Pfam" id="PF02434">
    <property type="entry name" value="Fringe"/>
    <property type="match status" value="1"/>
</dbReference>
<dbReference type="STRING" id="1408163.A0A0F4YYK8"/>
<keyword evidence="11" id="KW-0472">Membrane</keyword>
<dbReference type="OrthoDB" id="414175at2759"/>
<keyword evidence="14" id="KW-1185">Reference proteome</keyword>
<dbReference type="InterPro" id="IPR026050">
    <property type="entry name" value="C1GALT1/C1GALT1_chp1"/>
</dbReference>
<evidence type="ECO:0000256" key="8">
    <source>
        <dbReference type="ARBA" id="ARBA00022741"/>
    </source>
</evidence>
<dbReference type="InterPro" id="IPR003378">
    <property type="entry name" value="Fringe-like_glycosylTrfase"/>
</dbReference>
<dbReference type="AlphaFoldDB" id="A0A0F4YYK8"/>
<accession>A0A0F4YYK8</accession>
<protein>
    <recommendedName>
        <fullName evidence="4">N-acetylgalactosaminide beta-1,3-galactosyltransferase</fullName>
        <ecNumber evidence="4">2.4.1.122</ecNumber>
    </recommendedName>
</protein>
<evidence type="ECO:0000256" key="5">
    <source>
        <dbReference type="ARBA" id="ARBA00022676"/>
    </source>
</evidence>
<keyword evidence="8" id="KW-0547">Nucleotide-binding</keyword>
<keyword evidence="6" id="KW-0808">Transferase</keyword>
<comment type="similarity">
    <text evidence="3">Belongs to the glycosyltransferase 31 family. Beta3-Gal-T subfamily.</text>
</comment>
<dbReference type="PANTHER" id="PTHR23033">
    <property type="entry name" value="BETA1,3-GALACTOSYLTRANSFERASE"/>
    <property type="match status" value="1"/>
</dbReference>
<organism evidence="13 14">
    <name type="scientific">Rasamsonia emersonii (strain ATCC 16479 / CBS 393.64 / IMI 116815)</name>
    <dbReference type="NCBI Taxonomy" id="1408163"/>
    <lineage>
        <taxon>Eukaryota</taxon>
        <taxon>Fungi</taxon>
        <taxon>Dikarya</taxon>
        <taxon>Ascomycota</taxon>
        <taxon>Pezizomycotina</taxon>
        <taxon>Eurotiomycetes</taxon>
        <taxon>Eurotiomycetidae</taxon>
        <taxon>Eurotiales</taxon>
        <taxon>Trichocomaceae</taxon>
        <taxon>Rasamsonia</taxon>
    </lineage>
</organism>
<keyword evidence="9" id="KW-0735">Signal-anchor</keyword>
<evidence type="ECO:0000256" key="2">
    <source>
        <dbReference type="ARBA" id="ARBA00004922"/>
    </source>
</evidence>
<comment type="caution">
    <text evidence="13">The sequence shown here is derived from an EMBL/GenBank/DDBJ whole genome shotgun (WGS) entry which is preliminary data.</text>
</comment>
<evidence type="ECO:0000256" key="7">
    <source>
        <dbReference type="ARBA" id="ARBA00022692"/>
    </source>
</evidence>
<proteinExistence type="inferred from homology"/>
<dbReference type="GeneID" id="25315388"/>
<comment type="pathway">
    <text evidence="2">Protein modification; protein glycosylation.</text>
</comment>
<dbReference type="RefSeq" id="XP_013329543.1">
    <property type="nucleotide sequence ID" value="XM_013474089.1"/>
</dbReference>
<dbReference type="PANTHER" id="PTHR23033:SF47">
    <property type="entry name" value="APPLE DOMAIN-CONTAINING PROTEIN-RELATED"/>
    <property type="match status" value="1"/>
</dbReference>
<dbReference type="GO" id="GO:0016263">
    <property type="term" value="F:glycoprotein-N-acetylgalactosamine 3-beta-galactosyltransferase activity"/>
    <property type="evidence" value="ECO:0007669"/>
    <property type="project" value="UniProtKB-EC"/>
</dbReference>